<dbReference type="EMBL" id="KE145359">
    <property type="protein sequence ID" value="EPE32471.1"/>
    <property type="molecule type" value="Genomic_DNA"/>
</dbReference>
<proteinExistence type="predicted"/>
<sequence length="270" mass="30380">MLSTFHLFPKLPKEMRLQIYESTFEARILQLGVDAGVPFPPGIGLLGYSNGPTKQLHTHLPSLFAVCIESRDMCKSVFVACGPTFIHPRLDTLYISHYAIMRMVYTESAKACGSSAYSLAAFDRVAIEFGVESLPEDVAGWKEKPKTWRVRRGIRELCAPKVSPATDYAEFFRCFGAPREILLVNAGKLRWYGGSSKFGSWRSIELVATEINNTDQVNLVDFLKAQLPSSLTGARTELTVVDARKDHLVCLTCPYSWTTWRDKMEIYSYS</sequence>
<organism evidence="2 3">
    <name type="scientific">Glarea lozoyensis (strain ATCC 20868 / MF5171)</name>
    <dbReference type="NCBI Taxonomy" id="1116229"/>
    <lineage>
        <taxon>Eukaryota</taxon>
        <taxon>Fungi</taxon>
        <taxon>Dikarya</taxon>
        <taxon>Ascomycota</taxon>
        <taxon>Pezizomycotina</taxon>
        <taxon>Leotiomycetes</taxon>
        <taxon>Helotiales</taxon>
        <taxon>Helotiaceae</taxon>
        <taxon>Glarea</taxon>
    </lineage>
</organism>
<dbReference type="PANTHER" id="PTHR35910:SF6">
    <property type="entry name" value="2EXR DOMAIN-CONTAINING PROTEIN"/>
    <property type="match status" value="1"/>
</dbReference>
<dbReference type="KEGG" id="glz:GLAREA_07604"/>
<feature type="domain" description="2EXR" evidence="1">
    <location>
        <begin position="5"/>
        <end position="93"/>
    </location>
</feature>
<evidence type="ECO:0000259" key="1">
    <source>
        <dbReference type="Pfam" id="PF20150"/>
    </source>
</evidence>
<dbReference type="HOGENOM" id="CLU_1030770_0_0_1"/>
<reference evidence="2 3" key="1">
    <citation type="journal article" date="2013" name="BMC Genomics">
        <title>Genomics-driven discovery of the pneumocandin biosynthetic gene cluster in the fungus Glarea lozoyensis.</title>
        <authorList>
            <person name="Chen L."/>
            <person name="Yue Q."/>
            <person name="Zhang X."/>
            <person name="Xiang M."/>
            <person name="Wang C."/>
            <person name="Li S."/>
            <person name="Che Y."/>
            <person name="Ortiz-Lopez F.J."/>
            <person name="Bills G.F."/>
            <person name="Liu X."/>
            <person name="An Z."/>
        </authorList>
    </citation>
    <scope>NUCLEOTIDE SEQUENCE [LARGE SCALE GENOMIC DNA]</scope>
    <source>
        <strain evidence="3">ATCC 20868 / MF5171</strain>
    </source>
</reference>
<dbReference type="InterPro" id="IPR045518">
    <property type="entry name" value="2EXR"/>
</dbReference>
<evidence type="ECO:0000313" key="3">
    <source>
        <dbReference type="Proteomes" id="UP000016922"/>
    </source>
</evidence>
<keyword evidence="3" id="KW-1185">Reference proteome</keyword>
<dbReference type="AlphaFoldDB" id="S3DK85"/>
<name>S3DK85_GLAL2</name>
<dbReference type="GeneID" id="19466657"/>
<dbReference type="Proteomes" id="UP000016922">
    <property type="component" value="Unassembled WGS sequence"/>
</dbReference>
<dbReference type="OrthoDB" id="3513892at2759"/>
<accession>S3DK85</accession>
<evidence type="ECO:0000313" key="2">
    <source>
        <dbReference type="EMBL" id="EPE32471.1"/>
    </source>
</evidence>
<dbReference type="RefSeq" id="XP_008080483.1">
    <property type="nucleotide sequence ID" value="XM_008082292.1"/>
</dbReference>
<protein>
    <recommendedName>
        <fullName evidence="1">2EXR domain-containing protein</fullName>
    </recommendedName>
</protein>
<dbReference type="PANTHER" id="PTHR35910">
    <property type="entry name" value="2EXR DOMAIN-CONTAINING PROTEIN"/>
    <property type="match status" value="1"/>
</dbReference>
<dbReference type="Pfam" id="PF20150">
    <property type="entry name" value="2EXR"/>
    <property type="match status" value="1"/>
</dbReference>
<gene>
    <name evidence="2" type="ORF">GLAREA_07604</name>
</gene>